<dbReference type="InterPro" id="IPR049449">
    <property type="entry name" value="TesB_ACOT8-like_N"/>
</dbReference>
<protein>
    <submittedName>
        <fullName evidence="5">Unannotated protein</fullName>
    </submittedName>
</protein>
<name>A0A6J6S9P6_9ZZZZ</name>
<evidence type="ECO:0000256" key="1">
    <source>
        <dbReference type="ARBA" id="ARBA00006538"/>
    </source>
</evidence>
<dbReference type="InterPro" id="IPR049450">
    <property type="entry name" value="ACOT8-like_C"/>
</dbReference>
<organism evidence="5">
    <name type="scientific">freshwater metagenome</name>
    <dbReference type="NCBI Taxonomy" id="449393"/>
    <lineage>
        <taxon>unclassified sequences</taxon>
        <taxon>metagenomes</taxon>
        <taxon>ecological metagenomes</taxon>
    </lineage>
</organism>
<dbReference type="Pfam" id="PF13622">
    <property type="entry name" value="4HBT_3"/>
    <property type="match status" value="1"/>
</dbReference>
<dbReference type="AlphaFoldDB" id="A0A6J6S9P6"/>
<dbReference type="Gene3D" id="2.40.160.210">
    <property type="entry name" value="Acyl-CoA thioesterase, double hotdog domain"/>
    <property type="match status" value="1"/>
</dbReference>
<accession>A0A6J6S9P6</accession>
<feature type="domain" description="Acyl-CoA thioesterase-like N-terminal HotDog" evidence="3">
    <location>
        <begin position="25"/>
        <end position="108"/>
    </location>
</feature>
<dbReference type="InterPro" id="IPR042171">
    <property type="entry name" value="Acyl-CoA_hotdog"/>
</dbReference>
<dbReference type="Pfam" id="PF20789">
    <property type="entry name" value="4HBT_3C"/>
    <property type="match status" value="1"/>
</dbReference>
<evidence type="ECO:0000259" key="4">
    <source>
        <dbReference type="Pfam" id="PF20789"/>
    </source>
</evidence>
<dbReference type="PANTHER" id="PTHR11066">
    <property type="entry name" value="ACYL-COA THIOESTERASE"/>
    <property type="match status" value="1"/>
</dbReference>
<evidence type="ECO:0000259" key="3">
    <source>
        <dbReference type="Pfam" id="PF13622"/>
    </source>
</evidence>
<keyword evidence="2" id="KW-0378">Hydrolase</keyword>
<dbReference type="EMBL" id="CAEZXX010000245">
    <property type="protein sequence ID" value="CAB4731462.1"/>
    <property type="molecule type" value="Genomic_DNA"/>
</dbReference>
<evidence type="ECO:0000313" key="8">
    <source>
        <dbReference type="EMBL" id="CAB5066474.1"/>
    </source>
</evidence>
<dbReference type="GO" id="GO:0005782">
    <property type="term" value="C:peroxisomal matrix"/>
    <property type="evidence" value="ECO:0007669"/>
    <property type="project" value="UniProtKB-SubCell"/>
</dbReference>
<feature type="domain" description="Acyl-CoA thioesterase-like C-terminal" evidence="4">
    <location>
        <begin position="124"/>
        <end position="278"/>
    </location>
</feature>
<dbReference type="EMBL" id="CAEZYY010000042">
    <property type="protein sequence ID" value="CAB4767101.1"/>
    <property type="molecule type" value="Genomic_DNA"/>
</dbReference>
<dbReference type="InterPro" id="IPR003703">
    <property type="entry name" value="Acyl_CoA_thio"/>
</dbReference>
<evidence type="ECO:0000256" key="2">
    <source>
        <dbReference type="ARBA" id="ARBA00022801"/>
    </source>
</evidence>
<dbReference type="EMBL" id="CAFBQP010000077">
    <property type="protein sequence ID" value="CAB5066474.1"/>
    <property type="molecule type" value="Genomic_DNA"/>
</dbReference>
<dbReference type="CDD" id="cd03444">
    <property type="entry name" value="Thioesterase_II_repeat1"/>
    <property type="match status" value="1"/>
</dbReference>
<dbReference type="InterPro" id="IPR029069">
    <property type="entry name" value="HotDog_dom_sf"/>
</dbReference>
<evidence type="ECO:0000313" key="7">
    <source>
        <dbReference type="EMBL" id="CAB4880636.1"/>
    </source>
</evidence>
<dbReference type="SUPFAM" id="SSF54637">
    <property type="entry name" value="Thioesterase/thiol ester dehydrase-isomerase"/>
    <property type="match status" value="2"/>
</dbReference>
<evidence type="ECO:0000313" key="6">
    <source>
        <dbReference type="EMBL" id="CAB4767101.1"/>
    </source>
</evidence>
<gene>
    <name evidence="5" type="ORF">UFOPK2602_02357</name>
    <name evidence="6" type="ORF">UFOPK2806_02184</name>
    <name evidence="7" type="ORF">UFOPK3417_01334</name>
    <name evidence="8" type="ORF">UFOPK4306_01830</name>
</gene>
<dbReference type="GO" id="GO:0009062">
    <property type="term" value="P:fatty acid catabolic process"/>
    <property type="evidence" value="ECO:0007669"/>
    <property type="project" value="TreeGrafter"/>
</dbReference>
<evidence type="ECO:0000313" key="5">
    <source>
        <dbReference type="EMBL" id="CAB4731462.1"/>
    </source>
</evidence>
<sequence>MDLVRLLDLAPHGADTFIGTGPHYNWGGLYGGQIVAQAARAAANTIDGLGGPDGFAINSLRAYFIRPGDASQPIQFDVERLRTGRGFATRRVLARQADGAILNLEASFQRPQDGPDIDSSPMPVVPGPDDVATSNWTPLFERKPLMQAQMPDDGRRGAHREMYWMRSAIPLGDDQVNHCCAAAYLSDDLPCDAVARAHPGGGGDLPTDHPQWFEAFKKGWFSASLDHAMWFHRPMRADTWQLFDCSCVTYTGGRGLTVGNVYALDGTHVCTFTQEAVVRPVRA</sequence>
<dbReference type="GO" id="GO:0006637">
    <property type="term" value="P:acyl-CoA metabolic process"/>
    <property type="evidence" value="ECO:0007669"/>
    <property type="project" value="InterPro"/>
</dbReference>
<dbReference type="CDD" id="cd03445">
    <property type="entry name" value="Thioesterase_II_repeat2"/>
    <property type="match status" value="1"/>
</dbReference>
<comment type="similarity">
    <text evidence="1">Belongs to the C/M/P thioester hydrolase family.</text>
</comment>
<dbReference type="PANTHER" id="PTHR11066:SF34">
    <property type="entry name" value="ACYL-COENZYME A THIOESTERASE 8"/>
    <property type="match status" value="1"/>
</dbReference>
<proteinExistence type="inferred from homology"/>
<dbReference type="GO" id="GO:0047617">
    <property type="term" value="F:fatty acyl-CoA hydrolase activity"/>
    <property type="evidence" value="ECO:0007669"/>
    <property type="project" value="InterPro"/>
</dbReference>
<dbReference type="EMBL" id="CAFBLR010000136">
    <property type="protein sequence ID" value="CAB4880636.1"/>
    <property type="molecule type" value="Genomic_DNA"/>
</dbReference>
<reference evidence="5" key="1">
    <citation type="submission" date="2020-05" db="EMBL/GenBank/DDBJ databases">
        <authorList>
            <person name="Chiriac C."/>
            <person name="Salcher M."/>
            <person name="Ghai R."/>
            <person name="Kavagutti S V."/>
        </authorList>
    </citation>
    <scope>NUCLEOTIDE SEQUENCE</scope>
</reference>